<dbReference type="EMBL" id="NSIT01000041">
    <property type="protein sequence ID" value="PJE79914.1"/>
    <property type="molecule type" value="Genomic_DNA"/>
</dbReference>
<dbReference type="InterPro" id="IPR027417">
    <property type="entry name" value="P-loop_NTPase"/>
</dbReference>
<dbReference type="PANTHER" id="PTHR24221:SF248">
    <property type="entry name" value="ABC TRANSPORTER TRANSMEMBRANE REGION"/>
    <property type="match status" value="1"/>
</dbReference>
<dbReference type="EC" id="3.6.3.43" evidence="10"/>
<dbReference type="AlphaFoldDB" id="A0A2H9T9P3"/>
<keyword evidence="10" id="KW-0378">Hydrolase</keyword>
<dbReference type="InterPro" id="IPR003593">
    <property type="entry name" value="AAA+_ATPase"/>
</dbReference>
<dbReference type="PROSITE" id="PS50893">
    <property type="entry name" value="ABC_TRANSPORTER_2"/>
    <property type="match status" value="1"/>
</dbReference>
<dbReference type="GO" id="GO:0016020">
    <property type="term" value="C:membrane"/>
    <property type="evidence" value="ECO:0007669"/>
    <property type="project" value="UniProtKB-SubCell"/>
</dbReference>
<dbReference type="GO" id="GO:0034040">
    <property type="term" value="F:ATPase-coupled lipid transmembrane transporter activity"/>
    <property type="evidence" value="ECO:0007669"/>
    <property type="project" value="TreeGrafter"/>
</dbReference>
<comment type="subcellular location">
    <subcellularLocation>
        <location evidence="1">Membrane</location>
        <topology evidence="1">Multi-pass membrane protein</topology>
    </subcellularLocation>
</comment>
<name>A0A2H9T9P3_9ZZZZ</name>
<evidence type="ECO:0000259" key="9">
    <source>
        <dbReference type="PROSITE" id="PS50929"/>
    </source>
</evidence>
<dbReference type="Pfam" id="PF00005">
    <property type="entry name" value="ABC_tran"/>
    <property type="match status" value="1"/>
</dbReference>
<protein>
    <submittedName>
        <fullName evidence="10">Leukotoxin export ATP-binding protein LtxB</fullName>
        <ecNumber evidence="10">3.6.3.43</ecNumber>
    </submittedName>
</protein>
<feature type="transmembrane region" description="Helical" evidence="7">
    <location>
        <begin position="16"/>
        <end position="37"/>
    </location>
</feature>
<dbReference type="PROSITE" id="PS50929">
    <property type="entry name" value="ABC_TM1F"/>
    <property type="match status" value="1"/>
</dbReference>
<dbReference type="InterPro" id="IPR003439">
    <property type="entry name" value="ABC_transporter-like_ATP-bd"/>
</dbReference>
<dbReference type="InterPro" id="IPR036640">
    <property type="entry name" value="ABC1_TM_sf"/>
</dbReference>
<keyword evidence="5 7" id="KW-1133">Transmembrane helix</keyword>
<feature type="domain" description="ABC transporter" evidence="8">
    <location>
        <begin position="295"/>
        <end position="522"/>
    </location>
</feature>
<dbReference type="Gene3D" id="1.20.1560.10">
    <property type="entry name" value="ABC transporter type 1, transmembrane domain"/>
    <property type="match status" value="1"/>
</dbReference>
<evidence type="ECO:0000256" key="2">
    <source>
        <dbReference type="ARBA" id="ARBA00022692"/>
    </source>
</evidence>
<evidence type="ECO:0000259" key="8">
    <source>
        <dbReference type="PROSITE" id="PS50893"/>
    </source>
</evidence>
<dbReference type="GO" id="GO:0016887">
    <property type="term" value="F:ATP hydrolysis activity"/>
    <property type="evidence" value="ECO:0007669"/>
    <property type="project" value="InterPro"/>
</dbReference>
<keyword evidence="4 10" id="KW-0067">ATP-binding</keyword>
<evidence type="ECO:0000256" key="5">
    <source>
        <dbReference type="ARBA" id="ARBA00022989"/>
    </source>
</evidence>
<dbReference type="PANTHER" id="PTHR24221">
    <property type="entry name" value="ATP-BINDING CASSETTE SUB-FAMILY B"/>
    <property type="match status" value="1"/>
</dbReference>
<gene>
    <name evidence="10" type="primary">ltxB_1</name>
    <name evidence="10" type="ORF">CI610_01083</name>
</gene>
<feature type="domain" description="ABC transmembrane type-1" evidence="9">
    <location>
        <begin position="1"/>
        <end position="261"/>
    </location>
</feature>
<dbReference type="SUPFAM" id="SSF52540">
    <property type="entry name" value="P-loop containing nucleoside triphosphate hydrolases"/>
    <property type="match status" value="1"/>
</dbReference>
<dbReference type="SMART" id="SM00382">
    <property type="entry name" value="AAA"/>
    <property type="match status" value="1"/>
</dbReference>
<feature type="transmembrane region" description="Helical" evidence="7">
    <location>
        <begin position="117"/>
        <end position="136"/>
    </location>
</feature>
<evidence type="ECO:0000313" key="10">
    <source>
        <dbReference type="EMBL" id="PJE79914.1"/>
    </source>
</evidence>
<evidence type="ECO:0000256" key="1">
    <source>
        <dbReference type="ARBA" id="ARBA00004141"/>
    </source>
</evidence>
<dbReference type="GO" id="GO:0140359">
    <property type="term" value="F:ABC-type transporter activity"/>
    <property type="evidence" value="ECO:0007669"/>
    <property type="project" value="InterPro"/>
</dbReference>
<keyword evidence="6 7" id="KW-0472">Membrane</keyword>
<comment type="caution">
    <text evidence="10">The sequence shown here is derived from an EMBL/GenBank/DDBJ whole genome shotgun (WGS) entry which is preliminary data.</text>
</comment>
<evidence type="ECO:0000256" key="7">
    <source>
        <dbReference type="SAM" id="Phobius"/>
    </source>
</evidence>
<organism evidence="10">
    <name type="scientific">invertebrate metagenome</name>
    <dbReference type="NCBI Taxonomy" id="1711999"/>
    <lineage>
        <taxon>unclassified sequences</taxon>
        <taxon>metagenomes</taxon>
        <taxon>organismal metagenomes</taxon>
    </lineage>
</organism>
<proteinExistence type="predicted"/>
<feature type="transmembrane region" description="Helical" evidence="7">
    <location>
        <begin position="89"/>
        <end position="111"/>
    </location>
</feature>
<keyword evidence="2 7" id="KW-0812">Transmembrane</keyword>
<dbReference type="SUPFAM" id="SSF90123">
    <property type="entry name" value="ABC transporter transmembrane region"/>
    <property type="match status" value="1"/>
</dbReference>
<evidence type="ECO:0000256" key="6">
    <source>
        <dbReference type="ARBA" id="ARBA00023136"/>
    </source>
</evidence>
<accession>A0A2H9T9P3</accession>
<dbReference type="Gene3D" id="3.40.50.300">
    <property type="entry name" value="P-loop containing nucleotide triphosphate hydrolases"/>
    <property type="match status" value="1"/>
</dbReference>
<sequence>MRLVYNRIIPSYSIDTLWVLSSSVCLIILFEVIVRYIRHKALNLSARKSDIILSSKIMTKIMTIQLENAPISVGAFSRQLQDFDSIRECMTSATITAAIDLPFSLLFLFVIYCLSGFMVIIPIGCMLILIIYCLLIQPAIKRQVEKNARLNIQKHAELIENISGLDSIKLATAENFFQFRWDQLISMVSESEINIRELSSSAQTLSYGLQHLTTIFLTVSGVFCIYNGSLSLGGMIAVMMLGGRSISPIVQLSILSTRYHQAKSALQQINKIMHMPEEQQSTTAFIPHPEITGHFRCNDLSFSYPGNPKKVLSGISVTIEPGDRIIISGKSGSGKTTLSRLLCGLYQPTEGTLLINGITSQQFPASLIRQSIGCLPQTVRVFHGSIRDNIILGNTHYSDKEILRAATMSGVMRFITEEQNGFNRLCGEDGKMLSIGQKQCIALARVFLRAPPILLLDEPLSGMDNSMTEQTLQSLEEISRQVTLIICTAYPGKIYFADRIITLDHGHIIADGTPNHILQSSIQ</sequence>
<keyword evidence="3" id="KW-0547">Nucleotide-binding</keyword>
<dbReference type="GO" id="GO:0005524">
    <property type="term" value="F:ATP binding"/>
    <property type="evidence" value="ECO:0007669"/>
    <property type="project" value="UniProtKB-KW"/>
</dbReference>
<dbReference type="InterPro" id="IPR011527">
    <property type="entry name" value="ABC1_TM_dom"/>
</dbReference>
<feature type="transmembrane region" description="Helical" evidence="7">
    <location>
        <begin position="215"/>
        <end position="241"/>
    </location>
</feature>
<dbReference type="InterPro" id="IPR039421">
    <property type="entry name" value="Type_1_exporter"/>
</dbReference>
<evidence type="ECO:0000256" key="3">
    <source>
        <dbReference type="ARBA" id="ARBA00022741"/>
    </source>
</evidence>
<evidence type="ECO:0000256" key="4">
    <source>
        <dbReference type="ARBA" id="ARBA00022840"/>
    </source>
</evidence>
<reference evidence="10" key="1">
    <citation type="journal article" date="2017" name="Appl. Environ. Microbiol.">
        <title>Molecular characterization of an Endozoicomonas-like organism causing infection in king scallop Pecten maximus L.</title>
        <authorList>
            <person name="Cano I."/>
            <person name="van Aerle R."/>
            <person name="Ross S."/>
            <person name="Verner-Jeffreys D.W."/>
            <person name="Paley R.K."/>
            <person name="Rimmer G."/>
            <person name="Ryder D."/>
            <person name="Hooper P."/>
            <person name="Stone D."/>
            <person name="Feist S.W."/>
        </authorList>
    </citation>
    <scope>NUCLEOTIDE SEQUENCE</scope>
</reference>